<dbReference type="InterPro" id="IPR050088">
    <property type="entry name" value="IspD/TarI_cytidylyltransf_bact"/>
</dbReference>
<feature type="site" description="Transition state stabilizer" evidence="3">
    <location>
        <position position="19"/>
    </location>
</feature>
<keyword evidence="1 3" id="KW-0808">Transferase</keyword>
<dbReference type="GO" id="GO:0050518">
    <property type="term" value="F:2-C-methyl-D-erythritol 4-phosphate cytidylyltransferase activity"/>
    <property type="evidence" value="ECO:0007669"/>
    <property type="project" value="UniProtKB-UniRule"/>
</dbReference>
<comment type="caution">
    <text evidence="4">The sequence shown here is derived from an EMBL/GenBank/DDBJ whole genome shotgun (WGS) entry which is preliminary data.</text>
</comment>
<dbReference type="SUPFAM" id="SSF53448">
    <property type="entry name" value="Nucleotide-diphospho-sugar transferases"/>
    <property type="match status" value="1"/>
</dbReference>
<name>A0A512B0Y1_9BACT</name>
<keyword evidence="3" id="KW-0414">Isoprene biosynthesis</keyword>
<dbReference type="PANTHER" id="PTHR32125:SF4">
    <property type="entry name" value="2-C-METHYL-D-ERYTHRITOL 4-PHOSPHATE CYTIDYLYLTRANSFERASE, CHLOROPLASTIC"/>
    <property type="match status" value="1"/>
</dbReference>
<dbReference type="InterPro" id="IPR001228">
    <property type="entry name" value="IspD"/>
</dbReference>
<keyword evidence="5" id="KW-1185">Reference proteome</keyword>
<dbReference type="Proteomes" id="UP000321532">
    <property type="component" value="Unassembled WGS sequence"/>
</dbReference>
<dbReference type="UniPathway" id="UPA00056">
    <property type="reaction ID" value="UER00093"/>
</dbReference>
<evidence type="ECO:0000313" key="4">
    <source>
        <dbReference type="EMBL" id="GEO05609.1"/>
    </source>
</evidence>
<dbReference type="OrthoDB" id="9806837at2"/>
<dbReference type="RefSeq" id="WP_146899952.1">
    <property type="nucleotide sequence ID" value="NZ_BJYS01000025.1"/>
</dbReference>
<comment type="catalytic activity">
    <reaction evidence="3">
        <text>2-C-methyl-D-erythritol 4-phosphate + CTP + H(+) = 4-CDP-2-C-methyl-D-erythritol + diphosphate</text>
        <dbReference type="Rhea" id="RHEA:13429"/>
        <dbReference type="ChEBI" id="CHEBI:15378"/>
        <dbReference type="ChEBI" id="CHEBI:33019"/>
        <dbReference type="ChEBI" id="CHEBI:37563"/>
        <dbReference type="ChEBI" id="CHEBI:57823"/>
        <dbReference type="ChEBI" id="CHEBI:58262"/>
        <dbReference type="EC" id="2.7.7.60"/>
    </reaction>
</comment>
<dbReference type="HAMAP" id="MF_00108">
    <property type="entry name" value="IspD"/>
    <property type="match status" value="1"/>
</dbReference>
<dbReference type="InterPro" id="IPR029044">
    <property type="entry name" value="Nucleotide-diphossugar_trans"/>
</dbReference>
<evidence type="ECO:0000256" key="1">
    <source>
        <dbReference type="ARBA" id="ARBA00022679"/>
    </source>
</evidence>
<dbReference type="EMBL" id="BJYS01000025">
    <property type="protein sequence ID" value="GEO05609.1"/>
    <property type="molecule type" value="Genomic_DNA"/>
</dbReference>
<feature type="site" description="Transition state stabilizer" evidence="3">
    <location>
        <position position="26"/>
    </location>
</feature>
<dbReference type="InterPro" id="IPR034683">
    <property type="entry name" value="IspD/TarI"/>
</dbReference>
<evidence type="ECO:0000313" key="5">
    <source>
        <dbReference type="Proteomes" id="UP000321532"/>
    </source>
</evidence>
<dbReference type="CDD" id="cd02516">
    <property type="entry name" value="CDP-ME_synthetase"/>
    <property type="match status" value="1"/>
</dbReference>
<evidence type="ECO:0000256" key="3">
    <source>
        <dbReference type="HAMAP-Rule" id="MF_00108"/>
    </source>
</evidence>
<comment type="pathway">
    <text evidence="3">Isoprenoid biosynthesis; isopentenyl diphosphate biosynthesis via DXP pathway; isopentenyl diphosphate from 1-deoxy-D-xylulose 5-phosphate: step 2/6.</text>
</comment>
<organism evidence="4 5">
    <name type="scientific">Adhaeribacter aerolatus</name>
    <dbReference type="NCBI Taxonomy" id="670289"/>
    <lineage>
        <taxon>Bacteria</taxon>
        <taxon>Pseudomonadati</taxon>
        <taxon>Bacteroidota</taxon>
        <taxon>Cytophagia</taxon>
        <taxon>Cytophagales</taxon>
        <taxon>Hymenobacteraceae</taxon>
        <taxon>Adhaeribacter</taxon>
    </lineage>
</organism>
<proteinExistence type="inferred from homology"/>
<dbReference type="Pfam" id="PF01128">
    <property type="entry name" value="IspD"/>
    <property type="match status" value="1"/>
</dbReference>
<protein>
    <recommendedName>
        <fullName evidence="3">2-C-methyl-D-erythritol 4-phosphate cytidylyltransferase</fullName>
        <ecNumber evidence="3">2.7.7.60</ecNumber>
    </recommendedName>
    <alternativeName>
        <fullName evidence="3">4-diphosphocytidyl-2C-methyl-D-erythritol synthase</fullName>
    </alternativeName>
    <alternativeName>
        <fullName evidence="3">MEP cytidylyltransferase</fullName>
        <shortName evidence="3">MCT</shortName>
    </alternativeName>
</protein>
<dbReference type="FunFam" id="3.90.550.10:FF:000003">
    <property type="entry name" value="2-C-methyl-D-erythritol 4-phosphate cytidylyltransferase"/>
    <property type="match status" value="1"/>
</dbReference>
<accession>A0A512B0Y1</accession>
<feature type="site" description="Positions MEP for the nucleophilic attack" evidence="3">
    <location>
        <position position="210"/>
    </location>
</feature>
<comment type="function">
    <text evidence="3">Catalyzes the formation of 4-diphosphocytidyl-2-C-methyl-D-erythritol from CTP and 2-C-methyl-D-erythritol 4-phosphate (MEP).</text>
</comment>
<dbReference type="AlphaFoldDB" id="A0A512B0Y1"/>
<reference evidence="4 5" key="1">
    <citation type="submission" date="2019-07" db="EMBL/GenBank/DDBJ databases">
        <title>Whole genome shotgun sequence of Adhaeribacter aerolatus NBRC 106133.</title>
        <authorList>
            <person name="Hosoyama A."/>
            <person name="Uohara A."/>
            <person name="Ohji S."/>
            <person name="Ichikawa N."/>
        </authorList>
    </citation>
    <scope>NUCLEOTIDE SEQUENCE [LARGE SCALE GENOMIC DNA]</scope>
    <source>
        <strain evidence="4 5">NBRC 106133</strain>
    </source>
</reference>
<dbReference type="NCBIfam" id="NF001186">
    <property type="entry name" value="PRK00155.2-3"/>
    <property type="match status" value="1"/>
</dbReference>
<gene>
    <name evidence="3 4" type="primary">ispD</name>
    <name evidence="4" type="ORF">AAE02nite_32730</name>
</gene>
<dbReference type="GO" id="GO:0019288">
    <property type="term" value="P:isopentenyl diphosphate biosynthetic process, methylerythritol 4-phosphate pathway"/>
    <property type="evidence" value="ECO:0007669"/>
    <property type="project" value="UniProtKB-UniRule"/>
</dbReference>
<evidence type="ECO:0000256" key="2">
    <source>
        <dbReference type="ARBA" id="ARBA00022695"/>
    </source>
</evidence>
<dbReference type="EC" id="2.7.7.60" evidence="3"/>
<feature type="site" description="Positions MEP for the nucleophilic attack" evidence="3">
    <location>
        <position position="156"/>
    </location>
</feature>
<dbReference type="NCBIfam" id="TIGR00453">
    <property type="entry name" value="ispD"/>
    <property type="match status" value="1"/>
</dbReference>
<dbReference type="Gene3D" id="3.90.550.10">
    <property type="entry name" value="Spore Coat Polysaccharide Biosynthesis Protein SpsA, Chain A"/>
    <property type="match status" value="1"/>
</dbReference>
<comment type="similarity">
    <text evidence="3">Belongs to the IspD/TarI cytidylyltransferase family. IspD subfamily.</text>
</comment>
<sequence length="232" mass="25481">MAVVLPEAAIIVAGGSGTRMQSQVPKQFIAIGGQPILMHTIRRFYEYNPALQLVVVLPQNQIAKWQTLCFTHVFEIKHAVVAGGITRFGSVKNGLAAITAPDGVVAVHDGVRPFVPVAVIREAFAVAAEKGNAVVAVPLKESIRQIFKTKNKALDRSQYQLVQTPQCFRLPLLRRAYALPEEPTFTDDASVVERFGQKINLVTGSYENIKITTPEDLLWAEVFLKATKTKDS</sequence>
<dbReference type="PANTHER" id="PTHR32125">
    <property type="entry name" value="2-C-METHYL-D-ERYTHRITOL 4-PHOSPHATE CYTIDYLYLTRANSFERASE, CHLOROPLASTIC"/>
    <property type="match status" value="1"/>
</dbReference>
<keyword evidence="2 3" id="KW-0548">Nucleotidyltransferase</keyword>